<protein>
    <recommendedName>
        <fullName evidence="4">SHSP domain-containing protein</fullName>
    </recommendedName>
</protein>
<evidence type="ECO:0000259" key="4">
    <source>
        <dbReference type="PROSITE" id="PS01031"/>
    </source>
</evidence>
<dbReference type="InterPro" id="IPR002068">
    <property type="entry name" value="A-crystallin/Hsp20_dom"/>
</dbReference>
<feature type="domain" description="SHSP" evidence="4">
    <location>
        <begin position="44"/>
        <end position="153"/>
    </location>
</feature>
<organism evidence="5 6">
    <name type="scientific">Daphnia galeata</name>
    <dbReference type="NCBI Taxonomy" id="27404"/>
    <lineage>
        <taxon>Eukaryota</taxon>
        <taxon>Metazoa</taxon>
        <taxon>Ecdysozoa</taxon>
        <taxon>Arthropoda</taxon>
        <taxon>Crustacea</taxon>
        <taxon>Branchiopoda</taxon>
        <taxon>Diplostraca</taxon>
        <taxon>Cladocera</taxon>
        <taxon>Anomopoda</taxon>
        <taxon>Daphniidae</taxon>
        <taxon>Daphnia</taxon>
    </lineage>
</organism>
<dbReference type="CDD" id="cd06526">
    <property type="entry name" value="metazoan_ACD"/>
    <property type="match status" value="1"/>
</dbReference>
<evidence type="ECO:0000256" key="3">
    <source>
        <dbReference type="RuleBase" id="RU003616"/>
    </source>
</evidence>
<dbReference type="PRINTS" id="PR00299">
    <property type="entry name" value="ACRYSTALLIN"/>
</dbReference>
<dbReference type="GO" id="GO:0009408">
    <property type="term" value="P:response to heat"/>
    <property type="evidence" value="ECO:0007669"/>
    <property type="project" value="TreeGrafter"/>
</dbReference>
<dbReference type="PROSITE" id="PS01031">
    <property type="entry name" value="SHSP"/>
    <property type="match status" value="1"/>
</dbReference>
<dbReference type="GO" id="GO:0051082">
    <property type="term" value="F:unfolded protein binding"/>
    <property type="evidence" value="ECO:0007669"/>
    <property type="project" value="TreeGrafter"/>
</dbReference>
<name>A0A8J2W3M9_9CRUS</name>
<dbReference type="GO" id="GO:0005634">
    <property type="term" value="C:nucleus"/>
    <property type="evidence" value="ECO:0007669"/>
    <property type="project" value="TreeGrafter"/>
</dbReference>
<dbReference type="SUPFAM" id="SSF49764">
    <property type="entry name" value="HSP20-like chaperones"/>
    <property type="match status" value="1"/>
</dbReference>
<evidence type="ECO:0000313" key="6">
    <source>
        <dbReference type="Proteomes" id="UP000789390"/>
    </source>
</evidence>
<keyword evidence="6" id="KW-1185">Reference proteome</keyword>
<comment type="similarity">
    <text evidence="2 3">Belongs to the small heat shock protein (HSP20) family.</text>
</comment>
<dbReference type="EMBL" id="CAKKLH010000115">
    <property type="protein sequence ID" value="CAH0103840.1"/>
    <property type="molecule type" value="Genomic_DNA"/>
</dbReference>
<dbReference type="PANTHER" id="PTHR45640:SF13">
    <property type="entry name" value="HEAT SHOCK PROTEIN 22-RELATED"/>
    <property type="match status" value="1"/>
</dbReference>
<evidence type="ECO:0000256" key="2">
    <source>
        <dbReference type="PROSITE-ProRule" id="PRU00285"/>
    </source>
</evidence>
<dbReference type="PANTHER" id="PTHR45640">
    <property type="entry name" value="HEAT SHOCK PROTEIN HSP-12.2-RELATED"/>
    <property type="match status" value="1"/>
</dbReference>
<evidence type="ECO:0000313" key="5">
    <source>
        <dbReference type="EMBL" id="CAH0103840.1"/>
    </source>
</evidence>
<accession>A0A8J2W3M9</accession>
<dbReference type="InterPro" id="IPR008978">
    <property type="entry name" value="HSP20-like_chaperone"/>
</dbReference>
<keyword evidence="1" id="KW-0346">Stress response</keyword>
<comment type="caution">
    <text evidence="5">The sequence shown here is derived from an EMBL/GenBank/DDBJ whole genome shotgun (WGS) entry which is preliminary data.</text>
</comment>
<reference evidence="5" key="1">
    <citation type="submission" date="2021-11" db="EMBL/GenBank/DDBJ databases">
        <authorList>
            <person name="Schell T."/>
        </authorList>
    </citation>
    <scope>NUCLEOTIDE SEQUENCE</scope>
    <source>
        <strain evidence="5">M5</strain>
    </source>
</reference>
<gene>
    <name evidence="5" type="ORF">DGAL_LOCUS6515</name>
</gene>
<dbReference type="InterPro" id="IPR001436">
    <property type="entry name" value="Alpha-crystallin/sHSP_animal"/>
</dbReference>
<proteinExistence type="inferred from homology"/>
<dbReference type="OrthoDB" id="10058145at2759"/>
<dbReference type="AlphaFoldDB" id="A0A8J2W3M9"/>
<dbReference type="Proteomes" id="UP000789390">
    <property type="component" value="Unassembled WGS sequence"/>
</dbReference>
<dbReference type="Pfam" id="PF00011">
    <property type="entry name" value="HSP20"/>
    <property type="match status" value="1"/>
</dbReference>
<sequence length="168" mass="18836">MALMPFADFDAMMNPFEPLMQVDPFVFNRLNTHLPRTMRRSMHRMDRELGKLISSVKEDDKSFQVTVDVSHFQPNEISVKTTDKNIIVHAKHEERSDEHGGVSREFRRRVSIPQGVNPESVTSTMSPEGILTIMAPKMMLEGAKERVIPITMAPSAGSSATATPIQGK</sequence>
<evidence type="ECO:0000256" key="1">
    <source>
        <dbReference type="ARBA" id="ARBA00023016"/>
    </source>
</evidence>
<dbReference type="GO" id="GO:0005737">
    <property type="term" value="C:cytoplasm"/>
    <property type="evidence" value="ECO:0007669"/>
    <property type="project" value="TreeGrafter"/>
</dbReference>
<dbReference type="Gene3D" id="2.60.40.790">
    <property type="match status" value="1"/>
</dbReference>
<dbReference type="GO" id="GO:0042026">
    <property type="term" value="P:protein refolding"/>
    <property type="evidence" value="ECO:0007669"/>
    <property type="project" value="TreeGrafter"/>
</dbReference>